<dbReference type="AlphaFoldDB" id="A0A4Y1YRK8"/>
<feature type="transmembrane region" description="Helical" evidence="6">
    <location>
        <begin position="77"/>
        <end position="94"/>
    </location>
</feature>
<dbReference type="InterPro" id="IPR005598">
    <property type="entry name" value="ATP_synth_I"/>
</dbReference>
<keyword evidence="8" id="KW-1185">Reference proteome</keyword>
<accession>A0A4Y1YRK8</accession>
<evidence type="ECO:0000256" key="4">
    <source>
        <dbReference type="ARBA" id="ARBA00022989"/>
    </source>
</evidence>
<name>A0A4Y1YRK8_9PROT</name>
<comment type="subcellular location">
    <subcellularLocation>
        <location evidence="1">Cell membrane</location>
        <topology evidence="1">Multi-pass membrane protein</topology>
    </subcellularLocation>
</comment>
<feature type="transmembrane region" description="Helical" evidence="6">
    <location>
        <begin position="12"/>
        <end position="33"/>
    </location>
</feature>
<evidence type="ECO:0000256" key="3">
    <source>
        <dbReference type="ARBA" id="ARBA00022692"/>
    </source>
</evidence>
<organism evidence="7 8">
    <name type="scientific">Nitrosomonas stercoris</name>
    <dbReference type="NCBI Taxonomy" id="1444684"/>
    <lineage>
        <taxon>Bacteria</taxon>
        <taxon>Pseudomonadati</taxon>
        <taxon>Pseudomonadota</taxon>
        <taxon>Betaproteobacteria</taxon>
        <taxon>Nitrosomonadales</taxon>
        <taxon>Nitrosomonadaceae</taxon>
        <taxon>Nitrosomonas</taxon>
    </lineage>
</organism>
<dbReference type="Proteomes" id="UP000316473">
    <property type="component" value="Chromosome"/>
</dbReference>
<sequence>MFLVKNRPFQVALLWQLLFAVVAAIVCGVLSGINGALSGFIGVLISVIGSWAYAALISRHRGYSASGTLRTAFRAEAAKIFLTIILLWAVFSMYANLEPIMFIGSFIMAVLISNAAIFVSEKS</sequence>
<evidence type="ECO:0000313" key="8">
    <source>
        <dbReference type="Proteomes" id="UP000316473"/>
    </source>
</evidence>
<dbReference type="Pfam" id="PF03899">
    <property type="entry name" value="ATP-synt_I"/>
    <property type="match status" value="1"/>
</dbReference>
<feature type="transmembrane region" description="Helical" evidence="6">
    <location>
        <begin position="100"/>
        <end position="119"/>
    </location>
</feature>
<feature type="transmembrane region" description="Helical" evidence="6">
    <location>
        <begin position="39"/>
        <end position="56"/>
    </location>
</feature>
<evidence type="ECO:0008006" key="9">
    <source>
        <dbReference type="Google" id="ProtNLM"/>
    </source>
</evidence>
<gene>
    <name evidence="7" type="ORF">Nstercoris_00997</name>
</gene>
<reference evidence="7 8" key="1">
    <citation type="submission" date="2019-06" db="EMBL/GenBank/DDBJ databases">
        <title>Nitrosomonas stercoris KYUHI-S whole genome shotgun sequence.</title>
        <authorList>
            <person name="Nakagawa T."/>
            <person name="Tsuchiya Y."/>
            <person name="Takahashi R."/>
        </authorList>
    </citation>
    <scope>NUCLEOTIDE SEQUENCE [LARGE SCALE GENOMIC DNA]</scope>
    <source>
        <strain evidence="7 8">KYUHI-S</strain>
    </source>
</reference>
<proteinExistence type="predicted"/>
<keyword evidence="2" id="KW-1003">Cell membrane</keyword>
<keyword evidence="4 6" id="KW-1133">Transmembrane helix</keyword>
<dbReference type="KEGG" id="nst:Nstercoris_00997"/>
<keyword evidence="3 6" id="KW-0812">Transmembrane</keyword>
<evidence type="ECO:0000256" key="5">
    <source>
        <dbReference type="ARBA" id="ARBA00023136"/>
    </source>
</evidence>
<keyword evidence="5 6" id="KW-0472">Membrane</keyword>
<evidence type="ECO:0000313" key="7">
    <source>
        <dbReference type="EMBL" id="BBL34755.1"/>
    </source>
</evidence>
<evidence type="ECO:0000256" key="6">
    <source>
        <dbReference type="SAM" id="Phobius"/>
    </source>
</evidence>
<evidence type="ECO:0000256" key="1">
    <source>
        <dbReference type="ARBA" id="ARBA00004651"/>
    </source>
</evidence>
<protein>
    <recommendedName>
        <fullName evidence="9">ATP synthase protein I</fullName>
    </recommendedName>
</protein>
<dbReference type="EMBL" id="AP019755">
    <property type="protein sequence ID" value="BBL34755.1"/>
    <property type="molecule type" value="Genomic_DNA"/>
</dbReference>
<dbReference type="GO" id="GO:0005886">
    <property type="term" value="C:plasma membrane"/>
    <property type="evidence" value="ECO:0007669"/>
    <property type="project" value="UniProtKB-SubCell"/>
</dbReference>
<evidence type="ECO:0000256" key="2">
    <source>
        <dbReference type="ARBA" id="ARBA00022475"/>
    </source>
</evidence>